<dbReference type="PANTHER" id="PTHR33138">
    <property type="entry name" value="OS01G0690200 PROTEIN"/>
    <property type="match status" value="1"/>
</dbReference>
<protein>
    <recommendedName>
        <fullName evidence="4">Wall-associated receptor kinase galacturonan-binding domain-containing protein</fullName>
    </recommendedName>
</protein>
<gene>
    <name evidence="5" type="ORF">RJ640_006463</name>
</gene>
<organism evidence="5 6">
    <name type="scientific">Escallonia rubra</name>
    <dbReference type="NCBI Taxonomy" id="112253"/>
    <lineage>
        <taxon>Eukaryota</taxon>
        <taxon>Viridiplantae</taxon>
        <taxon>Streptophyta</taxon>
        <taxon>Embryophyta</taxon>
        <taxon>Tracheophyta</taxon>
        <taxon>Spermatophyta</taxon>
        <taxon>Magnoliopsida</taxon>
        <taxon>eudicotyledons</taxon>
        <taxon>Gunneridae</taxon>
        <taxon>Pentapetalae</taxon>
        <taxon>asterids</taxon>
        <taxon>campanulids</taxon>
        <taxon>Escalloniales</taxon>
        <taxon>Escalloniaceae</taxon>
        <taxon>Escallonia</taxon>
    </lineage>
</organism>
<reference evidence="5" key="1">
    <citation type="submission" date="2022-12" db="EMBL/GenBank/DDBJ databases">
        <title>Draft genome assemblies for two species of Escallonia (Escalloniales).</title>
        <authorList>
            <person name="Chanderbali A."/>
            <person name="Dervinis C."/>
            <person name="Anghel I."/>
            <person name="Soltis D."/>
            <person name="Soltis P."/>
            <person name="Zapata F."/>
        </authorList>
    </citation>
    <scope>NUCLEOTIDE SEQUENCE</scope>
    <source>
        <strain evidence="5">UCBG92.1500</strain>
        <tissue evidence="5">Leaf</tissue>
    </source>
</reference>
<dbReference type="GO" id="GO:0030247">
    <property type="term" value="F:polysaccharide binding"/>
    <property type="evidence" value="ECO:0007669"/>
    <property type="project" value="InterPro"/>
</dbReference>
<name>A0AA88RI43_9ASTE</name>
<feature type="domain" description="Wall-associated receptor kinase galacturonan-binding" evidence="4">
    <location>
        <begin position="263"/>
        <end position="335"/>
    </location>
</feature>
<keyword evidence="6" id="KW-1185">Reference proteome</keyword>
<evidence type="ECO:0000259" key="4">
    <source>
        <dbReference type="Pfam" id="PF13947"/>
    </source>
</evidence>
<proteinExistence type="predicted"/>
<evidence type="ECO:0000313" key="5">
    <source>
        <dbReference type="EMBL" id="KAK2983076.1"/>
    </source>
</evidence>
<dbReference type="EMBL" id="JAVXUO010001361">
    <property type="protein sequence ID" value="KAK2983076.1"/>
    <property type="molecule type" value="Genomic_DNA"/>
</dbReference>
<dbReference type="GO" id="GO:0016020">
    <property type="term" value="C:membrane"/>
    <property type="evidence" value="ECO:0007669"/>
    <property type="project" value="UniProtKB-SubCell"/>
</dbReference>
<keyword evidence="2 3" id="KW-0732">Signal</keyword>
<evidence type="ECO:0000256" key="1">
    <source>
        <dbReference type="ARBA" id="ARBA00004167"/>
    </source>
</evidence>
<comment type="subcellular location">
    <subcellularLocation>
        <location evidence="1">Membrane</location>
        <topology evidence="1">Single-pass membrane protein</topology>
    </subcellularLocation>
</comment>
<accession>A0AA88RI43</accession>
<dbReference type="Pfam" id="PF13947">
    <property type="entry name" value="GUB_WAK_bind"/>
    <property type="match status" value="2"/>
</dbReference>
<dbReference type="Proteomes" id="UP001187471">
    <property type="component" value="Unassembled WGS sequence"/>
</dbReference>
<feature type="chain" id="PRO_5041715697" description="Wall-associated receptor kinase galacturonan-binding domain-containing protein" evidence="3">
    <location>
        <begin position="20"/>
        <end position="493"/>
    </location>
</feature>
<evidence type="ECO:0000313" key="6">
    <source>
        <dbReference type="Proteomes" id="UP001187471"/>
    </source>
</evidence>
<comment type="caution">
    <text evidence="5">The sequence shown here is derived from an EMBL/GenBank/DDBJ whole genome shotgun (WGS) entry which is preliminary data.</text>
</comment>
<evidence type="ECO:0000256" key="3">
    <source>
        <dbReference type="SAM" id="SignalP"/>
    </source>
</evidence>
<dbReference type="AlphaFoldDB" id="A0AA88RI43"/>
<dbReference type="InterPro" id="IPR025287">
    <property type="entry name" value="WAK_GUB"/>
</dbReference>
<feature type="signal peptide" evidence="3">
    <location>
        <begin position="1"/>
        <end position="19"/>
    </location>
</feature>
<feature type="domain" description="Wall-associated receptor kinase galacturonan-binding" evidence="4">
    <location>
        <begin position="25"/>
        <end position="91"/>
    </location>
</feature>
<sequence>MALLVLSVLLFCVTNSCKAKKIPPCEPSSCGNIQNIACPFQLKGQNPPNQSCYNPYYTDLAIFQLTCQNNVTILTLAPSRNYHVQSINPSRNYHVQSINYTNYSIRLVDPGLRKADCSTTPVHSLSDDDVPLDFYSDTYHASLNKPVVFLECKSRPVSTRYVVAGGGGTCGNASGTYVVLGDMVVSEVESSCTVSKVAWVSSSYGRLMENSSYLDIHGGMAYGFELSFDNYYYYLDCATHCNIFNPSSFRPTSRCKANKIPLCQPSSCGSIQNITCPFQLKGQNPPKQSCYHPYTDQPSFQLTCQNNVTILTLAPSRNYHVQSINYNNNSIRLVDPGLQKADCSTTPVHSLSVSDFPPDFYFDSYLASFNKPGFLECKSRPVSTRYVVAGGGGTYGNSSGTYVVLGDMAVSEVEGSCSVSKEAWVSSYNGRLMENSSYLDIHGGMAYGFELSFGYRYYSSCASQICDIFNPSSFRPTSRCKYKFSVLSSISST</sequence>
<evidence type="ECO:0000256" key="2">
    <source>
        <dbReference type="ARBA" id="ARBA00022729"/>
    </source>
</evidence>
<dbReference type="PANTHER" id="PTHR33138:SF30">
    <property type="entry name" value="LEAF RUST 10 DISEASE-RESISTANCE LOCUS RECEPTOR-LIKE PROTEIN KINASE-LIKE 2.7"/>
    <property type="match status" value="1"/>
</dbReference>